<evidence type="ECO:0000313" key="4">
    <source>
        <dbReference type="Proteomes" id="UP000199656"/>
    </source>
</evidence>
<dbReference type="InterPro" id="IPR037066">
    <property type="entry name" value="Plug_dom_sf"/>
</dbReference>
<dbReference type="InterPro" id="IPR023996">
    <property type="entry name" value="TonB-dep_OMP_SusC/RagA"/>
</dbReference>
<name>A0A1H3ZGL5_9BACT</name>
<dbReference type="EMBL" id="FNRL01000004">
    <property type="protein sequence ID" value="SEA22929.1"/>
    <property type="molecule type" value="Genomic_DNA"/>
</dbReference>
<organism evidence="3 4">
    <name type="scientific">Chitinophaga terrae</name>
    <name type="common">ex Kim and Jung 2007</name>
    <dbReference type="NCBI Taxonomy" id="408074"/>
    <lineage>
        <taxon>Bacteria</taxon>
        <taxon>Pseudomonadati</taxon>
        <taxon>Bacteroidota</taxon>
        <taxon>Chitinophagia</taxon>
        <taxon>Chitinophagales</taxon>
        <taxon>Chitinophagaceae</taxon>
        <taxon>Chitinophaga</taxon>
    </lineage>
</organism>
<evidence type="ECO:0000313" key="3">
    <source>
        <dbReference type="EMBL" id="SEA22929.1"/>
    </source>
</evidence>
<evidence type="ECO:0000259" key="2">
    <source>
        <dbReference type="Pfam" id="PF07715"/>
    </source>
</evidence>
<dbReference type="STRING" id="408074.SAMN05660909_01218"/>
<accession>A0A1H3ZGL5</accession>
<dbReference type="OrthoDB" id="9768177at2"/>
<keyword evidence="1" id="KW-0732">Signal</keyword>
<evidence type="ECO:0000256" key="1">
    <source>
        <dbReference type="SAM" id="SignalP"/>
    </source>
</evidence>
<dbReference type="Gene3D" id="2.60.40.1120">
    <property type="entry name" value="Carboxypeptidase-like, regulatory domain"/>
    <property type="match status" value="1"/>
</dbReference>
<protein>
    <submittedName>
        <fullName evidence="3">TonB-linked outer membrane protein, SusC/RagA family</fullName>
    </submittedName>
</protein>
<dbReference type="RefSeq" id="WP_089759697.1">
    <property type="nucleotide sequence ID" value="NZ_BKAT01000005.1"/>
</dbReference>
<dbReference type="Proteomes" id="UP000199656">
    <property type="component" value="Unassembled WGS sequence"/>
</dbReference>
<dbReference type="SUPFAM" id="SSF56935">
    <property type="entry name" value="Porins"/>
    <property type="match status" value="1"/>
</dbReference>
<keyword evidence="4" id="KW-1185">Reference proteome</keyword>
<dbReference type="NCBIfam" id="TIGR04056">
    <property type="entry name" value="OMP_RagA_SusC"/>
    <property type="match status" value="1"/>
</dbReference>
<dbReference type="InterPro" id="IPR008969">
    <property type="entry name" value="CarboxyPept-like_regulatory"/>
</dbReference>
<feature type="chain" id="PRO_5011484993" evidence="1">
    <location>
        <begin position="27"/>
        <end position="1029"/>
    </location>
</feature>
<dbReference type="SUPFAM" id="SSF49464">
    <property type="entry name" value="Carboxypeptidase regulatory domain-like"/>
    <property type="match status" value="1"/>
</dbReference>
<proteinExistence type="predicted"/>
<dbReference type="AlphaFoldDB" id="A0A1H3ZGL5"/>
<feature type="signal peptide" evidence="1">
    <location>
        <begin position="1"/>
        <end position="26"/>
    </location>
</feature>
<dbReference type="Pfam" id="PF07715">
    <property type="entry name" value="Plug"/>
    <property type="match status" value="1"/>
</dbReference>
<dbReference type="Pfam" id="PF13715">
    <property type="entry name" value="CarbopepD_reg_2"/>
    <property type="match status" value="1"/>
</dbReference>
<sequence length="1029" mass="114302">MLRFYYIKYLAVSILFTLLLSVSATAQQAAGKVQGQVVDDYGSPLQDVKIQLKGSGNAATSDANGSFSIDAPVNSLLVVSKDGYYTTEYKISQDTLTRIRMEAAFIRQPKEVDVLYGKMPRSRVLGEVNAIYNRQLSTTPASQLAYALPGQLAGLYTQQYSGFRSPVTAANYNVDIFVGNRPIPGGASPSENSEFLLSLRGQGAVTLVDGVQRDFYSVDPENIESVTVLKDALSTLLLGQRSSRGAILITSKAATPGKTRISFTAQRGTQEPLKLPSPLPAYQYAYLLNEALQNDGKDPVYNQKDFEAYRNGTDPFGHPNVNWYDVLLRDRAPISRYNLNIGGGTNVARYTVSLNYTKQDGLFKTDPANTYNTNLQLERYIINSDLNINVTREFTVGMQLFGRLQNGNQPGATTSKVLGDLLATPNNAYPIKNPDGSWGGTNSFQTNLLSSMLNSGYILDNAKDVMANIVLAYDMGKWVKGLSAKFRTNLSIQSLNSTVRNKQSLTYKYGIGPDGDTTYSKFGTPQSQSNNFVTVFNARYWFAQASLNYDRNFGDHGVSAALLADQQQTTFNYDLPGKLNNLSAKAAYNYKEKYFLEGAINYSGYNRYMPGRQYGLFYAGGIGWDIAKEDFFKENVSWINLLKLRATYGKTGNGVDNSGYYIWRPSFALNNGVGGGIYSQGTTRSPGQGFEEYNGALSNINISWEKAHKLNTGIDISLWQDRLQVTASYYHDKYYDLLQLRGKSIALIGLSYPPENIGVNLYTGQELTVTYQDHIGNFNYFITGNISREQTKVLFVDEQKRRYEWNKRTGQPVGMPFGYIADGFFQTAEEAANGATIAGYTPKPGDIKYKDLNGDGLIDQFDEAPIGTDKPRVYYGATVGFNYKGFEVSALVQGVTNRLMEVNNFATEAGFLYYNGTYGQAYEQILHRWTPETAATATYPRLTALANTNNQQRSSFWMRSGNYVRLKNISIAYNLPASWMRPIRISGVRVFANAENLFTHAAYDWVDPEVGVGAYPIQRVFNAGINIKL</sequence>
<dbReference type="InterPro" id="IPR012910">
    <property type="entry name" value="Plug_dom"/>
</dbReference>
<gene>
    <name evidence="3" type="ORF">SAMN05660909_01218</name>
</gene>
<feature type="domain" description="TonB-dependent receptor plug" evidence="2">
    <location>
        <begin position="127"/>
        <end position="245"/>
    </location>
</feature>
<reference evidence="4" key="1">
    <citation type="submission" date="2016-10" db="EMBL/GenBank/DDBJ databases">
        <authorList>
            <person name="Varghese N."/>
            <person name="Submissions S."/>
        </authorList>
    </citation>
    <scope>NUCLEOTIDE SEQUENCE [LARGE SCALE GENOMIC DNA]</scope>
    <source>
        <strain evidence="4">DSM 23920</strain>
    </source>
</reference>
<dbReference type="Gene3D" id="2.170.130.10">
    <property type="entry name" value="TonB-dependent receptor, plug domain"/>
    <property type="match status" value="1"/>
</dbReference>